<evidence type="ECO:0000313" key="1">
    <source>
        <dbReference type="EMBL" id="KPW19993.1"/>
    </source>
</evidence>
<accession>A0A0L8IP03</accession>
<reference evidence="1 2" key="1">
    <citation type="submission" date="2015-09" db="EMBL/GenBank/DDBJ databases">
        <title>Genome announcement of multiple Pseudomonas syringae strains.</title>
        <authorList>
            <person name="Thakur S."/>
            <person name="Wang P.W."/>
            <person name="Gong Y."/>
            <person name="Weir B.S."/>
            <person name="Guttman D.S."/>
        </authorList>
    </citation>
    <scope>NUCLEOTIDE SEQUENCE [LARGE SCALE GENOMIC DNA]</scope>
    <source>
        <strain evidence="1 2">ICMP2802</strain>
    </source>
</reference>
<proteinExistence type="predicted"/>
<evidence type="ECO:0000313" key="2">
    <source>
        <dbReference type="Proteomes" id="UP000050297"/>
    </source>
</evidence>
<dbReference type="PATRIC" id="fig|199198.4.peg.1149"/>
<organism evidence="1 2">
    <name type="scientific">Pseudomonas syringae pv. aceris</name>
    <dbReference type="NCBI Taxonomy" id="199198"/>
    <lineage>
        <taxon>Bacteria</taxon>
        <taxon>Pseudomonadati</taxon>
        <taxon>Pseudomonadota</taxon>
        <taxon>Gammaproteobacteria</taxon>
        <taxon>Pseudomonadales</taxon>
        <taxon>Pseudomonadaceae</taxon>
        <taxon>Pseudomonas</taxon>
        <taxon>Pseudomonas syringae</taxon>
    </lineage>
</organism>
<sequence>MNTHAAPARSISKGSIIEAWIGDTSLFTEHSHYQTPFSMHTVR</sequence>
<comment type="caution">
    <text evidence="1">The sequence shown here is derived from an EMBL/GenBank/DDBJ whole genome shotgun (WGS) entry which is preliminary data.</text>
</comment>
<name>A0A0L8IP03_PSESX</name>
<dbReference type="EMBL" id="LJPM01000268">
    <property type="protein sequence ID" value="KPW19993.1"/>
    <property type="molecule type" value="Genomic_DNA"/>
</dbReference>
<dbReference type="Proteomes" id="UP000050297">
    <property type="component" value="Unassembled WGS sequence"/>
</dbReference>
<protein>
    <submittedName>
        <fullName evidence="1">Uncharacterized protein</fullName>
    </submittedName>
</protein>
<dbReference type="AlphaFoldDB" id="A0A0L8IP03"/>
<dbReference type="RefSeq" id="WP_003404820.1">
    <property type="nucleotide sequence ID" value="NZ_LGAR01000128.1"/>
</dbReference>
<gene>
    <name evidence="1" type="ORF">ALO91_01199</name>
</gene>